<comment type="similarity">
    <text evidence="1 2">Belongs to the small heat shock protein (HSP20) family.</text>
</comment>
<protein>
    <recommendedName>
        <fullName evidence="4">SHSP domain-containing protein</fullName>
    </recommendedName>
</protein>
<evidence type="ECO:0000256" key="3">
    <source>
        <dbReference type="SAM" id="MobiDB-lite"/>
    </source>
</evidence>
<dbReference type="GO" id="GO:0005737">
    <property type="term" value="C:cytoplasm"/>
    <property type="evidence" value="ECO:0007669"/>
    <property type="project" value="TreeGrafter"/>
</dbReference>
<dbReference type="GO" id="GO:0009408">
    <property type="term" value="P:response to heat"/>
    <property type="evidence" value="ECO:0007669"/>
    <property type="project" value="TreeGrafter"/>
</dbReference>
<dbReference type="EnsemblMetazoa" id="ASTEI02736-RA">
    <property type="protein sequence ID" value="ASTEI02736-PA"/>
    <property type="gene ID" value="ASTEI02736"/>
</dbReference>
<dbReference type="GO" id="GO:0005634">
    <property type="term" value="C:nucleus"/>
    <property type="evidence" value="ECO:0007669"/>
    <property type="project" value="TreeGrafter"/>
</dbReference>
<feature type="domain" description="SHSP" evidence="4">
    <location>
        <begin position="57"/>
        <end position="166"/>
    </location>
</feature>
<dbReference type="InterPro" id="IPR002068">
    <property type="entry name" value="A-crystallin/Hsp20_dom"/>
</dbReference>
<reference evidence="6" key="1">
    <citation type="journal article" date="2014" name="Genome Biol.">
        <title>Genome analysis of a major urban malaria vector mosquito, Anopheles stephensi.</title>
        <authorList>
            <person name="Jiang X."/>
            <person name="Peery A."/>
            <person name="Hall A.B."/>
            <person name="Sharma A."/>
            <person name="Chen X.G."/>
            <person name="Waterhouse R.M."/>
            <person name="Komissarov A."/>
            <person name="Riehle M.M."/>
            <person name="Shouche Y."/>
            <person name="Sharakhova M.V."/>
            <person name="Lawson D."/>
            <person name="Pakpour N."/>
            <person name="Arensburger P."/>
            <person name="Davidson V.L."/>
            <person name="Eiglmeier K."/>
            <person name="Emrich S."/>
            <person name="George P."/>
            <person name="Kennedy R.C."/>
            <person name="Mane S.P."/>
            <person name="Maslen G."/>
            <person name="Oringanje C."/>
            <person name="Qi Y."/>
            <person name="Settlage R."/>
            <person name="Tojo M."/>
            <person name="Tubio J.M."/>
            <person name="Unger M.F."/>
            <person name="Wang B."/>
            <person name="Vernick K.D."/>
            <person name="Ribeiro J.M."/>
            <person name="James A.A."/>
            <person name="Michel K."/>
            <person name="Riehle M.A."/>
            <person name="Luckhart S."/>
            <person name="Sharakhov I.V."/>
            <person name="Tu Z."/>
        </authorList>
    </citation>
    <scope>NUCLEOTIDE SEQUENCE [LARGE SCALE GENOMIC DNA]</scope>
    <source>
        <strain evidence="6">Indian</strain>
    </source>
</reference>
<feature type="region of interest" description="Disordered" evidence="3">
    <location>
        <begin position="278"/>
        <end position="322"/>
    </location>
</feature>
<dbReference type="VEuPathDB" id="VectorBase:ASTEI02736"/>
<dbReference type="Proteomes" id="UP000076408">
    <property type="component" value="Unassembled WGS sequence"/>
</dbReference>
<dbReference type="PRINTS" id="PR00299">
    <property type="entry name" value="ACRYSTALLIN"/>
</dbReference>
<name>A0A182Y2Q0_ANOST</name>
<sequence>MSLVPVQYRTWWDDWDLPLYTRVLEKSITQEVLGSDDFWRVPPLAPVRWSSLYRPWRYFSLRDVGAKVDTDRERFQIELDVHQFLPHEVTVRRTDKYVTIEGKHEEKRDEQGYVARQFSRRYLVPIGYDANLIVSSLSSDGILTVTAPRIGLPAPKVEKYVPIWHTGKPAIEDKNRYNRPWHSSCLASKRDSGSTVNVTNDKFQINLDVQQFSPEEISVKYVDNFVVVEGKHEEKQDEQGYISRHFVRRYMLPKGHNEADIVSSLSSDGILTISCPRKEIEQKKPERSIPITQTGQPVKQVTEKAAEQNGQASKKEGETMES</sequence>
<organism evidence="5 6">
    <name type="scientific">Anopheles stephensi</name>
    <name type="common">Indo-Pakistan malaria mosquito</name>
    <dbReference type="NCBI Taxonomy" id="30069"/>
    <lineage>
        <taxon>Eukaryota</taxon>
        <taxon>Metazoa</taxon>
        <taxon>Ecdysozoa</taxon>
        <taxon>Arthropoda</taxon>
        <taxon>Hexapoda</taxon>
        <taxon>Insecta</taxon>
        <taxon>Pterygota</taxon>
        <taxon>Neoptera</taxon>
        <taxon>Endopterygota</taxon>
        <taxon>Diptera</taxon>
        <taxon>Nematocera</taxon>
        <taxon>Culicoidea</taxon>
        <taxon>Culicidae</taxon>
        <taxon>Anophelinae</taxon>
        <taxon>Anopheles</taxon>
    </lineage>
</organism>
<evidence type="ECO:0000259" key="4">
    <source>
        <dbReference type="PROSITE" id="PS01031"/>
    </source>
</evidence>
<feature type="compositionally biased region" description="Polar residues" evidence="3">
    <location>
        <begin position="290"/>
        <end position="299"/>
    </location>
</feature>
<dbReference type="GO" id="GO:0051082">
    <property type="term" value="F:unfolded protein binding"/>
    <property type="evidence" value="ECO:0007669"/>
    <property type="project" value="TreeGrafter"/>
</dbReference>
<dbReference type="InterPro" id="IPR001436">
    <property type="entry name" value="Alpha-crystallin/sHSP_animal"/>
</dbReference>
<evidence type="ECO:0000256" key="1">
    <source>
        <dbReference type="PROSITE-ProRule" id="PRU00285"/>
    </source>
</evidence>
<dbReference type="GO" id="GO:0042026">
    <property type="term" value="P:protein refolding"/>
    <property type="evidence" value="ECO:0007669"/>
    <property type="project" value="TreeGrafter"/>
</dbReference>
<dbReference type="OMA" id="WFTRINN"/>
<dbReference type="PANTHER" id="PTHR45640:SF34">
    <property type="entry name" value="PROTEIN LETHAL(2)ESSENTIAL FOR LIFE"/>
    <property type="match status" value="1"/>
</dbReference>
<evidence type="ECO:0000256" key="2">
    <source>
        <dbReference type="RuleBase" id="RU003616"/>
    </source>
</evidence>
<dbReference type="CDD" id="cd06526">
    <property type="entry name" value="metazoan_ACD"/>
    <property type="match status" value="2"/>
</dbReference>
<dbReference type="SUPFAM" id="SSF49764">
    <property type="entry name" value="HSP20-like chaperones"/>
    <property type="match status" value="2"/>
</dbReference>
<accession>A0A182Y2Q0</accession>
<dbReference type="AlphaFoldDB" id="A0A182Y2Q0"/>
<feature type="compositionally biased region" description="Basic and acidic residues" evidence="3">
    <location>
        <begin position="313"/>
        <end position="322"/>
    </location>
</feature>
<evidence type="ECO:0000313" key="6">
    <source>
        <dbReference type="Proteomes" id="UP000076408"/>
    </source>
</evidence>
<feature type="domain" description="SHSP" evidence="4">
    <location>
        <begin position="185"/>
        <end position="294"/>
    </location>
</feature>
<dbReference type="PROSITE" id="PS01031">
    <property type="entry name" value="SHSP"/>
    <property type="match status" value="2"/>
</dbReference>
<dbReference type="Gene3D" id="2.60.40.790">
    <property type="match status" value="2"/>
</dbReference>
<evidence type="ECO:0000313" key="5">
    <source>
        <dbReference type="EnsemblMetazoa" id="ASTEI02736-PA"/>
    </source>
</evidence>
<feature type="compositionally biased region" description="Basic and acidic residues" evidence="3">
    <location>
        <begin position="278"/>
        <end position="287"/>
    </location>
</feature>
<dbReference type="VEuPathDB" id="VectorBase:ASTE000995"/>
<dbReference type="VEuPathDB" id="VectorBase:ASTEI20_045891"/>
<proteinExistence type="inferred from homology"/>
<reference evidence="5" key="2">
    <citation type="submission" date="2020-05" db="UniProtKB">
        <authorList>
            <consortium name="EnsemblMetazoa"/>
        </authorList>
    </citation>
    <scope>IDENTIFICATION</scope>
    <source>
        <strain evidence="5">Indian</strain>
    </source>
</reference>
<dbReference type="VEuPathDB" id="VectorBase:ASTE010249"/>
<dbReference type="PANTHER" id="PTHR45640">
    <property type="entry name" value="HEAT SHOCK PROTEIN HSP-12.2-RELATED"/>
    <property type="match status" value="1"/>
</dbReference>
<dbReference type="STRING" id="30069.A0A182Y2Q0"/>
<keyword evidence="6" id="KW-1185">Reference proteome</keyword>
<dbReference type="Pfam" id="PF00011">
    <property type="entry name" value="HSP20"/>
    <property type="match status" value="2"/>
</dbReference>
<dbReference type="InterPro" id="IPR008978">
    <property type="entry name" value="HSP20-like_chaperone"/>
</dbReference>